<dbReference type="RefSeq" id="WP_184637229.1">
    <property type="nucleotide sequence ID" value="NZ_BAABKT010000045.1"/>
</dbReference>
<evidence type="ECO:0000313" key="4">
    <source>
        <dbReference type="Proteomes" id="UP000578077"/>
    </source>
</evidence>
<dbReference type="SUPFAM" id="SSF53474">
    <property type="entry name" value="alpha/beta-Hydrolases"/>
    <property type="match status" value="1"/>
</dbReference>
<dbReference type="AlphaFoldDB" id="A0A841E7V9"/>
<dbReference type="PANTHER" id="PTHR11487:SF0">
    <property type="entry name" value="S-ACYL FATTY ACID SYNTHASE THIOESTERASE, MEDIUM CHAIN"/>
    <property type="match status" value="1"/>
</dbReference>
<comment type="caution">
    <text evidence="3">The sequence shown here is derived from an EMBL/GenBank/DDBJ whole genome shotgun (WGS) entry which is preliminary data.</text>
</comment>
<protein>
    <submittedName>
        <fullName evidence="3">Surfactin synthase thioesterase subunit</fullName>
    </submittedName>
</protein>
<comment type="similarity">
    <text evidence="1">Belongs to the thioesterase family.</text>
</comment>
<dbReference type="Gene3D" id="3.40.50.1820">
    <property type="entry name" value="alpha/beta hydrolase"/>
    <property type="match status" value="1"/>
</dbReference>
<evidence type="ECO:0000313" key="3">
    <source>
        <dbReference type="EMBL" id="MBB6000037.1"/>
    </source>
</evidence>
<keyword evidence="4" id="KW-1185">Reference proteome</keyword>
<sequence length="261" mass="28738">MNENIVQKQPRWLISRMRRPDAPIGLYCFPHAGGSPGEYVRWSDDLPNVQVWGVQLPGRGSRMSEPAVTRMSALVEQVLESVDFGERFALFGHSLGSLVAFEVARGLQARGRPLPQQLFVSSAPPPPSMSHSSRPLHTLPDDELLARVEAMWGALPSAVKTTPELLRVTMGPFRNDLAILETYVHEPSGPLKCSVTAFAGSQEAPIARDLSGWRDHTVGGFESHLLPGHHFYHREQRPALLRIVADSLRTGSSTAPEQRSA</sequence>
<dbReference type="InterPro" id="IPR029058">
    <property type="entry name" value="AB_hydrolase_fold"/>
</dbReference>
<evidence type="ECO:0000256" key="1">
    <source>
        <dbReference type="ARBA" id="ARBA00007169"/>
    </source>
</evidence>
<organism evidence="3 4">
    <name type="scientific">Streptomonospora salina</name>
    <dbReference type="NCBI Taxonomy" id="104205"/>
    <lineage>
        <taxon>Bacteria</taxon>
        <taxon>Bacillati</taxon>
        <taxon>Actinomycetota</taxon>
        <taxon>Actinomycetes</taxon>
        <taxon>Streptosporangiales</taxon>
        <taxon>Nocardiopsidaceae</taxon>
        <taxon>Streptomonospora</taxon>
    </lineage>
</organism>
<evidence type="ECO:0000259" key="2">
    <source>
        <dbReference type="Pfam" id="PF00975"/>
    </source>
</evidence>
<dbReference type="InterPro" id="IPR001031">
    <property type="entry name" value="Thioesterase"/>
</dbReference>
<name>A0A841E7V9_9ACTN</name>
<gene>
    <name evidence="3" type="ORF">HNR25_003788</name>
</gene>
<reference evidence="3 4" key="1">
    <citation type="submission" date="2020-08" db="EMBL/GenBank/DDBJ databases">
        <title>Sequencing the genomes of 1000 actinobacteria strains.</title>
        <authorList>
            <person name="Klenk H.-P."/>
        </authorList>
    </citation>
    <scope>NUCLEOTIDE SEQUENCE [LARGE SCALE GENOMIC DNA]</scope>
    <source>
        <strain evidence="3 4">DSM 44593</strain>
    </source>
</reference>
<dbReference type="GO" id="GO:0008610">
    <property type="term" value="P:lipid biosynthetic process"/>
    <property type="evidence" value="ECO:0007669"/>
    <property type="project" value="TreeGrafter"/>
</dbReference>
<dbReference type="EMBL" id="JACHLY010000001">
    <property type="protein sequence ID" value="MBB6000037.1"/>
    <property type="molecule type" value="Genomic_DNA"/>
</dbReference>
<accession>A0A841E7V9</accession>
<feature type="domain" description="Thioesterase" evidence="2">
    <location>
        <begin position="26"/>
        <end position="247"/>
    </location>
</feature>
<dbReference type="PANTHER" id="PTHR11487">
    <property type="entry name" value="THIOESTERASE"/>
    <property type="match status" value="1"/>
</dbReference>
<dbReference type="Pfam" id="PF00975">
    <property type="entry name" value="Thioesterase"/>
    <property type="match status" value="1"/>
</dbReference>
<dbReference type="Proteomes" id="UP000578077">
    <property type="component" value="Unassembled WGS sequence"/>
</dbReference>
<proteinExistence type="inferred from homology"/>
<dbReference type="InterPro" id="IPR012223">
    <property type="entry name" value="TEII"/>
</dbReference>